<dbReference type="Proteomes" id="UP000539538">
    <property type="component" value="Unassembled WGS sequence"/>
</dbReference>
<protein>
    <submittedName>
        <fullName evidence="1">Uncharacterized protein</fullName>
    </submittedName>
</protein>
<evidence type="ECO:0000313" key="2">
    <source>
        <dbReference type="Proteomes" id="UP000539538"/>
    </source>
</evidence>
<dbReference type="InterPro" id="IPR045720">
    <property type="entry name" value="DUF6074"/>
</dbReference>
<dbReference type="EMBL" id="JACHOT010000011">
    <property type="protein sequence ID" value="MBB4653279.1"/>
    <property type="molecule type" value="Genomic_DNA"/>
</dbReference>
<organism evidence="1 2">
    <name type="scientific">Aminobacter niigataensis</name>
    <dbReference type="NCBI Taxonomy" id="83265"/>
    <lineage>
        <taxon>Bacteria</taxon>
        <taxon>Pseudomonadati</taxon>
        <taxon>Pseudomonadota</taxon>
        <taxon>Alphaproteobacteria</taxon>
        <taxon>Hyphomicrobiales</taxon>
        <taxon>Phyllobacteriaceae</taxon>
        <taxon>Aminobacter</taxon>
    </lineage>
</organism>
<evidence type="ECO:0000313" key="1">
    <source>
        <dbReference type="EMBL" id="MBB4653279.1"/>
    </source>
</evidence>
<gene>
    <name evidence="1" type="ORF">GGQ99_005064</name>
</gene>
<comment type="caution">
    <text evidence="1">The sequence shown here is derived from an EMBL/GenBank/DDBJ whole genome shotgun (WGS) entry which is preliminary data.</text>
</comment>
<name>A0ABR6LAM5_9HYPH</name>
<dbReference type="RefSeq" id="WP_425486859.1">
    <property type="nucleotide sequence ID" value="NZ_BAAAVZ010000020.1"/>
</dbReference>
<sequence length="83" mass="9604">MTAVIIPFPTCHREGHIRHVAAVLRRKHGREADRYWRQTVMVLRSQMLRAQVDQSTADEELRRFALEVFARVPLRANNPKGAA</sequence>
<dbReference type="Pfam" id="PF19551">
    <property type="entry name" value="DUF6074"/>
    <property type="match status" value="1"/>
</dbReference>
<reference evidence="1 2" key="1">
    <citation type="submission" date="2020-08" db="EMBL/GenBank/DDBJ databases">
        <title>Genomic Encyclopedia of Type Strains, Phase IV (KMG-IV): sequencing the most valuable type-strain genomes for metagenomic binning, comparative biology and taxonomic classification.</title>
        <authorList>
            <person name="Goeker M."/>
        </authorList>
    </citation>
    <scope>NUCLEOTIDE SEQUENCE [LARGE SCALE GENOMIC DNA]</scope>
    <source>
        <strain evidence="1 2">DSM 7050</strain>
    </source>
</reference>
<accession>A0ABR6LAM5</accession>
<proteinExistence type="predicted"/>
<keyword evidence="2" id="KW-1185">Reference proteome</keyword>